<dbReference type="RefSeq" id="WP_142453492.1">
    <property type="nucleotide sequence ID" value="NZ_FXTP01000003.1"/>
</dbReference>
<dbReference type="Gene3D" id="1.25.40.10">
    <property type="entry name" value="Tetratricopeptide repeat domain"/>
    <property type="match status" value="4"/>
</dbReference>
<dbReference type="InterPro" id="IPR033396">
    <property type="entry name" value="DUF5107"/>
</dbReference>
<keyword evidence="2 3" id="KW-0802">TPR repeat</keyword>
<dbReference type="PROSITE" id="PS50005">
    <property type="entry name" value="TPR"/>
    <property type="match status" value="1"/>
</dbReference>
<dbReference type="SMART" id="SM00028">
    <property type="entry name" value="TPR"/>
    <property type="match status" value="7"/>
</dbReference>
<dbReference type="InterPro" id="IPR050498">
    <property type="entry name" value="Ycf3"/>
</dbReference>
<feature type="region of interest" description="Disordered" evidence="4">
    <location>
        <begin position="1108"/>
        <end position="1130"/>
    </location>
</feature>
<name>A0A521BSM8_9BACT</name>
<feature type="repeat" description="TPR" evidence="3">
    <location>
        <begin position="712"/>
        <end position="745"/>
    </location>
</feature>
<evidence type="ECO:0000256" key="1">
    <source>
        <dbReference type="ARBA" id="ARBA00022737"/>
    </source>
</evidence>
<reference evidence="6 7" key="1">
    <citation type="submission" date="2017-05" db="EMBL/GenBank/DDBJ databases">
        <authorList>
            <person name="Varghese N."/>
            <person name="Submissions S."/>
        </authorList>
    </citation>
    <scope>NUCLEOTIDE SEQUENCE [LARGE SCALE GENOMIC DNA]</scope>
    <source>
        <strain evidence="6 7">DSM 21985</strain>
    </source>
</reference>
<dbReference type="SUPFAM" id="SSF48452">
    <property type="entry name" value="TPR-like"/>
    <property type="match status" value="3"/>
</dbReference>
<dbReference type="Pfam" id="PF17128">
    <property type="entry name" value="DUF5107"/>
    <property type="match status" value="1"/>
</dbReference>
<evidence type="ECO:0000313" key="7">
    <source>
        <dbReference type="Proteomes" id="UP000317557"/>
    </source>
</evidence>
<dbReference type="PANTHER" id="PTHR44858">
    <property type="entry name" value="TETRATRICOPEPTIDE REPEAT PROTEIN 6"/>
    <property type="match status" value="1"/>
</dbReference>
<dbReference type="InterPro" id="IPR019734">
    <property type="entry name" value="TPR_rpt"/>
</dbReference>
<protein>
    <submittedName>
        <fullName evidence="6">Tetratricopeptide repeat-containing protein</fullName>
    </submittedName>
</protein>
<organism evidence="6 7">
    <name type="scientific">Gracilimonas mengyeensis</name>
    <dbReference type="NCBI Taxonomy" id="1302730"/>
    <lineage>
        <taxon>Bacteria</taxon>
        <taxon>Pseudomonadati</taxon>
        <taxon>Balneolota</taxon>
        <taxon>Balneolia</taxon>
        <taxon>Balneolales</taxon>
        <taxon>Balneolaceae</taxon>
        <taxon>Gracilimonas</taxon>
    </lineage>
</organism>
<evidence type="ECO:0000313" key="6">
    <source>
        <dbReference type="EMBL" id="SMO50182.1"/>
    </source>
</evidence>
<dbReference type="EMBL" id="FXTP01000003">
    <property type="protein sequence ID" value="SMO50182.1"/>
    <property type="molecule type" value="Genomic_DNA"/>
</dbReference>
<dbReference type="OrthoDB" id="174931at2"/>
<dbReference type="Proteomes" id="UP000317557">
    <property type="component" value="Unassembled WGS sequence"/>
</dbReference>
<dbReference type="AlphaFoldDB" id="A0A521BSM8"/>
<dbReference type="PANTHER" id="PTHR44858:SF1">
    <property type="entry name" value="UDP-N-ACETYLGLUCOSAMINE--PEPTIDE N-ACETYLGLUCOSAMINYLTRANSFERASE SPINDLY-RELATED"/>
    <property type="match status" value="1"/>
</dbReference>
<sequence length="1130" mass="130749">MDDHNPVRIWKETITIPTYPAGKPDKNPMFFQKRVYQGSSGVVYPNPIIEKIHDEKVEKTYTGLFLENKYIKILILPELGGRVQMAYDKIKERHFVYHNQVIKPALVGLLGPWISGGIEFNWPQHHRPSTFQPIDYKIDENEDGSVTAWTNEIELMFHTKGMAGFTIYPDKAYLEINVQLYNRTALPQTFLWWANPAVSVDEHYQSVFPPDVNAVFDHGKRDVASFPIAKDTYYKVDYSPGTDISRYKNLPVPTSYMAIQSDYDFVGGYEYNTEGGLLHVANHHVSPGKKQWTWGNGDFGKAWDRNLTDEDGPYIELMTGVYTDNQPDFSWLMPYEEKSFSQYFMPYQKVGVVKNATKDIILSIEPVDEHKADLKIYATSEQACVQVKLFVEEELVFEDQSDLSPESVYEKSISLDQHITEENYVLIIEDSEGFELIRYEPSKNQEEEFPEPAKPAKQPEEIESTEQLYLTGLHLEQYRHATYRPEPYYKEALKRDPKDIRNNNALGKWYLRHGRFEEGEAYFRTAIESLTERNPNPYNGEPYYNLGLCLKYQGKLEEAYAAFYKSAWNSAWQDKAYFSLSEINTVRGEFEQALEQINWSLDRNARNSKGWSLKAAILRKKESYKAALVNTETVLGRDPFNLSAYYEQHLIYNQLGEKGKADGALNKFLGLSRKSVQNLIAYALDYASAGLFDEAIQLLSHAIDGNEEECYPMVLYYLGWFHAKKGDEKSALKFYQKAATAPPDYCFPNRLQAIPVLREAMEYNNEDSMAPYYLGCLFYDRRQDELAIRYWENSKEINSDFPTVHRNLGIAYFNKLQKPEKAIQSFEKAFFLDTYDARILMELDQLYKRTNKDPRQRLQFLEKHMDLVEFRDDLYLERAALYNFLGEYGKAYDLIMDRKFHPWEGGEGRVSGQYVYSLTELAKEDIQSGSYQQAIEKLEKARVYPENLGEGKLYGTRENDIFYWLGVAYDGLKESGEANKWWRKATEGDYEPEPAIFYNDQPADKILYQALAFQQLGESDKARALNQMLIKYGQKHMKDEVNIDYFAVSLPDLLIFDGDLSLRNKIHCTYMMALGNLGAEKLEEATSSLHNILEWDAMHVGAKTHLGLSNNRNNPNLSSNVNVRNNANSL</sequence>
<evidence type="ECO:0000256" key="4">
    <source>
        <dbReference type="SAM" id="MobiDB-lite"/>
    </source>
</evidence>
<gene>
    <name evidence="6" type="ORF">SAMN06265219_10360</name>
</gene>
<feature type="domain" description="DUF5107" evidence="5">
    <location>
        <begin position="43"/>
        <end position="344"/>
    </location>
</feature>
<dbReference type="InterPro" id="IPR011990">
    <property type="entry name" value="TPR-like_helical_dom_sf"/>
</dbReference>
<accession>A0A521BSM8</accession>
<evidence type="ECO:0000256" key="2">
    <source>
        <dbReference type="ARBA" id="ARBA00022803"/>
    </source>
</evidence>
<keyword evidence="7" id="KW-1185">Reference proteome</keyword>
<dbReference type="Pfam" id="PF13181">
    <property type="entry name" value="TPR_8"/>
    <property type="match status" value="1"/>
</dbReference>
<evidence type="ECO:0000259" key="5">
    <source>
        <dbReference type="Pfam" id="PF17128"/>
    </source>
</evidence>
<evidence type="ECO:0000256" key="3">
    <source>
        <dbReference type="PROSITE-ProRule" id="PRU00339"/>
    </source>
</evidence>
<dbReference type="Pfam" id="PF13432">
    <property type="entry name" value="TPR_16"/>
    <property type="match status" value="1"/>
</dbReference>
<feature type="region of interest" description="Disordered" evidence="4">
    <location>
        <begin position="442"/>
        <end position="461"/>
    </location>
</feature>
<proteinExistence type="predicted"/>
<keyword evidence="1" id="KW-0677">Repeat</keyword>